<keyword evidence="2" id="KW-1185">Reference proteome</keyword>
<gene>
    <name evidence="1" type="ORF">HZZ13_01315</name>
</gene>
<reference evidence="1 2" key="1">
    <citation type="submission" date="2020-07" db="EMBL/GenBank/DDBJ databases">
        <title>Bradyrhizobium diversity isolated from nodules of indigenous legumes of Western Australia.</title>
        <authorList>
            <person name="Klepa M.S."/>
        </authorList>
    </citation>
    <scope>NUCLEOTIDE SEQUENCE [LARGE SCALE GENOMIC DNA]</scope>
    <source>
        <strain evidence="1 2">CNPSo 4010</strain>
    </source>
</reference>
<sequence>MKIALGIPTIADPEDTAVTDDDAAAARDVEGLSAEGRDQDVHTGLMDDQTHLQPAKLSRRVFNGAPEATSLLRGCFPCLGT</sequence>
<organism evidence="1 2">
    <name type="scientific">Bradyrhizobium agreste</name>
    <dbReference type="NCBI Taxonomy" id="2751811"/>
    <lineage>
        <taxon>Bacteria</taxon>
        <taxon>Pseudomonadati</taxon>
        <taxon>Pseudomonadota</taxon>
        <taxon>Alphaproteobacteria</taxon>
        <taxon>Hyphomicrobiales</taxon>
        <taxon>Nitrobacteraceae</taxon>
        <taxon>Bradyrhizobium</taxon>
    </lineage>
</organism>
<dbReference type="RefSeq" id="WP_197957873.1">
    <property type="nucleotide sequence ID" value="NZ_JACCHP010000001.1"/>
</dbReference>
<evidence type="ECO:0000313" key="2">
    <source>
        <dbReference type="Proteomes" id="UP000807370"/>
    </source>
</evidence>
<evidence type="ECO:0000313" key="1">
    <source>
        <dbReference type="EMBL" id="MBH5396453.1"/>
    </source>
</evidence>
<comment type="caution">
    <text evidence="1">The sequence shown here is derived from an EMBL/GenBank/DDBJ whole genome shotgun (WGS) entry which is preliminary data.</text>
</comment>
<dbReference type="Proteomes" id="UP000807370">
    <property type="component" value="Unassembled WGS sequence"/>
</dbReference>
<proteinExistence type="predicted"/>
<dbReference type="EMBL" id="JACCHP010000001">
    <property type="protein sequence ID" value="MBH5396453.1"/>
    <property type="molecule type" value="Genomic_DNA"/>
</dbReference>
<accession>A0ABS0PGY4</accession>
<name>A0ABS0PGY4_9BRAD</name>
<protein>
    <submittedName>
        <fullName evidence="1">Uncharacterized protein</fullName>
    </submittedName>
</protein>